<dbReference type="InterPro" id="IPR050879">
    <property type="entry name" value="Acyltransferase_3"/>
</dbReference>
<dbReference type="Proteomes" id="UP001596292">
    <property type="component" value="Unassembled WGS sequence"/>
</dbReference>
<evidence type="ECO:0000256" key="1">
    <source>
        <dbReference type="SAM" id="Phobius"/>
    </source>
</evidence>
<feature type="transmembrane region" description="Helical" evidence="1">
    <location>
        <begin position="348"/>
        <end position="366"/>
    </location>
</feature>
<comment type="caution">
    <text evidence="3">The sequence shown here is derived from an EMBL/GenBank/DDBJ whole genome shotgun (WGS) entry which is preliminary data.</text>
</comment>
<feature type="transmembrane region" description="Helical" evidence="1">
    <location>
        <begin position="153"/>
        <end position="172"/>
    </location>
</feature>
<feature type="transmembrane region" description="Helical" evidence="1">
    <location>
        <begin position="122"/>
        <end position="141"/>
    </location>
</feature>
<dbReference type="PANTHER" id="PTHR23028">
    <property type="entry name" value="ACETYLTRANSFERASE"/>
    <property type="match status" value="1"/>
</dbReference>
<feature type="transmembrane region" description="Helical" evidence="1">
    <location>
        <begin position="278"/>
        <end position="297"/>
    </location>
</feature>
<feature type="transmembrane region" description="Helical" evidence="1">
    <location>
        <begin position="309"/>
        <end position="328"/>
    </location>
</feature>
<feature type="domain" description="Acyltransferase 3" evidence="2">
    <location>
        <begin position="21"/>
        <end position="360"/>
    </location>
</feature>
<keyword evidence="4" id="KW-1185">Reference proteome</keyword>
<dbReference type="PANTHER" id="PTHR23028:SF53">
    <property type="entry name" value="ACYL_TRANSF_3 DOMAIN-CONTAINING PROTEIN"/>
    <property type="match status" value="1"/>
</dbReference>
<feature type="transmembrane region" description="Helical" evidence="1">
    <location>
        <begin position="51"/>
        <end position="74"/>
    </location>
</feature>
<evidence type="ECO:0000313" key="4">
    <source>
        <dbReference type="Proteomes" id="UP001596292"/>
    </source>
</evidence>
<dbReference type="GO" id="GO:0016746">
    <property type="term" value="F:acyltransferase activity"/>
    <property type="evidence" value="ECO:0007669"/>
    <property type="project" value="UniProtKB-KW"/>
</dbReference>
<keyword evidence="1" id="KW-1133">Transmembrane helix</keyword>
<dbReference type="EMBL" id="JBHSWN010000001">
    <property type="protein sequence ID" value="MFC6792617.1"/>
    <property type="molecule type" value="Genomic_DNA"/>
</dbReference>
<keyword evidence="1" id="KW-0812">Transmembrane</keyword>
<organism evidence="3 4">
    <name type="scientific">Methylobacterium komagatae</name>
    <dbReference type="NCBI Taxonomy" id="374425"/>
    <lineage>
        <taxon>Bacteria</taxon>
        <taxon>Pseudomonadati</taxon>
        <taxon>Pseudomonadota</taxon>
        <taxon>Alphaproteobacteria</taxon>
        <taxon>Hyphomicrobiales</taxon>
        <taxon>Methylobacteriaceae</taxon>
        <taxon>Methylobacterium</taxon>
    </lineage>
</organism>
<dbReference type="InterPro" id="IPR002656">
    <property type="entry name" value="Acyl_transf_3_dom"/>
</dbReference>
<feature type="transmembrane region" description="Helical" evidence="1">
    <location>
        <begin position="94"/>
        <end position="115"/>
    </location>
</feature>
<gene>
    <name evidence="3" type="ORF">ACFQE0_25530</name>
</gene>
<sequence>MLDTRSTPAVNAHPKVEALPALTSLRFFAAAYVVAFHYTPYFFPQASASSIVSLGYSGVTFFFLLSGFILAYNYRDADLSQPFARSLFYRARFARVYPVFLLALMIHVPWFLAWVTKQPMPLKALMASGAILAPLGIHAWVPGAACSLDCPSWSVSVELFFYALFPILLPLVLRNPKQIALVTLAFWAAVVALATLVWQASSGGVSLIAPEEGGIRPVLIAEFVKYFPLLHLPEFLAGLLLFVAWRSVPLSTPLLTVAAFCFGALIVTFARFVPEPVLHNGFTVLAWAPLILACAALRRGPLCSAPLVFLGKISFALYLLHIPIFAILNTADKVVLHGMLAAHPWLGIAANSAVSLVAASLVHLLVEEPVRRRIMRGARPAAGRPMPVSQAGA</sequence>
<feature type="transmembrane region" description="Helical" evidence="1">
    <location>
        <begin position="252"/>
        <end position="272"/>
    </location>
</feature>
<proteinExistence type="predicted"/>
<keyword evidence="3" id="KW-0012">Acyltransferase</keyword>
<evidence type="ECO:0000313" key="3">
    <source>
        <dbReference type="EMBL" id="MFC6792617.1"/>
    </source>
</evidence>
<evidence type="ECO:0000259" key="2">
    <source>
        <dbReference type="Pfam" id="PF01757"/>
    </source>
</evidence>
<keyword evidence="3" id="KW-0808">Transferase</keyword>
<feature type="transmembrane region" description="Helical" evidence="1">
    <location>
        <begin position="179"/>
        <end position="198"/>
    </location>
</feature>
<feature type="transmembrane region" description="Helical" evidence="1">
    <location>
        <begin position="226"/>
        <end position="245"/>
    </location>
</feature>
<protein>
    <submittedName>
        <fullName evidence="3">Acyltransferase family protein</fullName>
        <ecNumber evidence="3">2.3.-.-</ecNumber>
    </submittedName>
</protein>
<dbReference type="Pfam" id="PF01757">
    <property type="entry name" value="Acyl_transf_3"/>
    <property type="match status" value="1"/>
</dbReference>
<dbReference type="RefSeq" id="WP_378974705.1">
    <property type="nucleotide sequence ID" value="NZ_JBHSWN010000001.1"/>
</dbReference>
<name>A0ABW2BRM0_9HYPH</name>
<accession>A0ABW2BRM0</accession>
<keyword evidence="1" id="KW-0472">Membrane</keyword>
<dbReference type="EC" id="2.3.-.-" evidence="3"/>
<feature type="transmembrane region" description="Helical" evidence="1">
    <location>
        <begin position="20"/>
        <end position="39"/>
    </location>
</feature>
<reference evidence="4" key="1">
    <citation type="journal article" date="2019" name="Int. J. Syst. Evol. Microbiol.">
        <title>The Global Catalogue of Microorganisms (GCM) 10K type strain sequencing project: providing services to taxonomists for standard genome sequencing and annotation.</title>
        <authorList>
            <consortium name="The Broad Institute Genomics Platform"/>
            <consortium name="The Broad Institute Genome Sequencing Center for Infectious Disease"/>
            <person name="Wu L."/>
            <person name="Ma J."/>
        </authorList>
    </citation>
    <scope>NUCLEOTIDE SEQUENCE [LARGE SCALE GENOMIC DNA]</scope>
    <source>
        <strain evidence="4">CCUG 48316</strain>
    </source>
</reference>